<protein>
    <submittedName>
        <fullName evidence="1">Uncharacterized protein</fullName>
    </submittedName>
</protein>
<evidence type="ECO:0000313" key="2">
    <source>
        <dbReference type="Proteomes" id="UP000219338"/>
    </source>
</evidence>
<dbReference type="OMA" id="DNWPSNI"/>
<gene>
    <name evidence="1" type="ORF">ARMOST_07765</name>
</gene>
<reference evidence="2" key="1">
    <citation type="journal article" date="2017" name="Nat. Ecol. Evol.">
        <title>Genome expansion and lineage-specific genetic innovations in the forest pathogenic fungi Armillaria.</title>
        <authorList>
            <person name="Sipos G."/>
            <person name="Prasanna A.N."/>
            <person name="Walter M.C."/>
            <person name="O'Connor E."/>
            <person name="Balint B."/>
            <person name="Krizsan K."/>
            <person name="Kiss B."/>
            <person name="Hess J."/>
            <person name="Varga T."/>
            <person name="Slot J."/>
            <person name="Riley R."/>
            <person name="Boka B."/>
            <person name="Rigling D."/>
            <person name="Barry K."/>
            <person name="Lee J."/>
            <person name="Mihaltcheva S."/>
            <person name="LaButti K."/>
            <person name="Lipzen A."/>
            <person name="Waldron R."/>
            <person name="Moloney N.M."/>
            <person name="Sperisen C."/>
            <person name="Kredics L."/>
            <person name="Vagvoelgyi C."/>
            <person name="Patrignani A."/>
            <person name="Fitzpatrick D."/>
            <person name="Nagy I."/>
            <person name="Doyle S."/>
            <person name="Anderson J.B."/>
            <person name="Grigoriev I.V."/>
            <person name="Gueldener U."/>
            <person name="Muensterkoetter M."/>
            <person name="Nagy L.G."/>
        </authorList>
    </citation>
    <scope>NUCLEOTIDE SEQUENCE [LARGE SCALE GENOMIC DNA]</scope>
    <source>
        <strain evidence="2">C18/9</strain>
    </source>
</reference>
<dbReference type="AlphaFoldDB" id="A0A284R6T7"/>
<organism evidence="1 2">
    <name type="scientific">Armillaria ostoyae</name>
    <name type="common">Armillaria root rot fungus</name>
    <dbReference type="NCBI Taxonomy" id="47428"/>
    <lineage>
        <taxon>Eukaryota</taxon>
        <taxon>Fungi</taxon>
        <taxon>Dikarya</taxon>
        <taxon>Basidiomycota</taxon>
        <taxon>Agaricomycotina</taxon>
        <taxon>Agaricomycetes</taxon>
        <taxon>Agaricomycetidae</taxon>
        <taxon>Agaricales</taxon>
        <taxon>Marasmiineae</taxon>
        <taxon>Physalacriaceae</taxon>
        <taxon>Armillaria</taxon>
    </lineage>
</organism>
<keyword evidence="2" id="KW-1185">Reference proteome</keyword>
<name>A0A284R6T7_ARMOS</name>
<proteinExistence type="predicted"/>
<dbReference type="Proteomes" id="UP000219338">
    <property type="component" value="Unassembled WGS sequence"/>
</dbReference>
<dbReference type="EMBL" id="FUEG01000005">
    <property type="protein sequence ID" value="SJL04399.1"/>
    <property type="molecule type" value="Genomic_DNA"/>
</dbReference>
<dbReference type="OrthoDB" id="3237970at2759"/>
<accession>A0A284R6T7</accession>
<sequence>MRPSAARLIRFVPRSSVQLTQKVVPSPAERPPEVKPPTLLDILLERKEKAGDNWPSNIRVETPISKAALKDVHILTGRWPFLYRATLFSLHYALYPLGYTQGMNIIPWHRQDVV</sequence>
<evidence type="ECO:0000313" key="1">
    <source>
        <dbReference type="EMBL" id="SJL04399.1"/>
    </source>
</evidence>